<organism evidence="20">
    <name type="scientific">Epilachna admirabilis</name>
    <dbReference type="NCBI Taxonomy" id="77537"/>
    <lineage>
        <taxon>Eukaryota</taxon>
        <taxon>Metazoa</taxon>
        <taxon>Ecdysozoa</taxon>
        <taxon>Arthropoda</taxon>
        <taxon>Hexapoda</taxon>
        <taxon>Insecta</taxon>
        <taxon>Pterygota</taxon>
        <taxon>Neoptera</taxon>
        <taxon>Endopterygota</taxon>
        <taxon>Coleoptera</taxon>
        <taxon>Polyphaga</taxon>
        <taxon>Cucujiformia</taxon>
        <taxon>Coccinelloidea</taxon>
        <taxon>Coccinellidae</taxon>
        <taxon>Epilachninae</taxon>
        <taxon>Epilachnini</taxon>
        <taxon>Epilachna</taxon>
    </lineage>
</organism>
<keyword evidence="13 17" id="KW-0830">Ubiquinone</keyword>
<proteinExistence type="inferred from homology"/>
<comment type="function">
    <text evidence="1">Core subunit of the mitochondrial membrane respiratory chain NADH dehydrogenase (Complex I) that is believed to belong to the minimal assembly required for catalysis. Complex I functions in the transfer of electrons from NADH to the respiratory chain. The immediate electron acceptor for the enzyme is believed to be ubiquinone.</text>
</comment>
<reference evidence="20" key="1">
    <citation type="journal article" date="2019" name="Int. J. Biol. Macromol.">
        <title>The mitochondrial genomes of ladybird beetles and implications for evolution and phylogeny.</title>
        <authorList>
            <person name="Song N."/>
            <person name="Li X."/>
            <person name="Yin X."/>
            <person name="Li X."/>
            <person name="Xi Y."/>
        </authorList>
    </citation>
    <scope>NUCLEOTIDE SEQUENCE</scope>
</reference>
<comment type="similarity">
    <text evidence="3 17">Belongs to the complex I subunit 4 family.</text>
</comment>
<keyword evidence="10 17" id="KW-0249">Electron transport</keyword>
<evidence type="ECO:0000256" key="13">
    <source>
        <dbReference type="ARBA" id="ARBA00023075"/>
    </source>
</evidence>
<feature type="transmembrane region" description="Helical" evidence="17">
    <location>
        <begin position="213"/>
        <end position="233"/>
    </location>
</feature>
<keyword evidence="14 17" id="KW-0496">Mitochondrion</keyword>
<dbReference type="GO" id="GO:0008137">
    <property type="term" value="F:NADH dehydrogenase (ubiquinone) activity"/>
    <property type="evidence" value="ECO:0007669"/>
    <property type="project" value="UniProtKB-UniRule"/>
</dbReference>
<feature type="transmembrane region" description="Helical" evidence="17">
    <location>
        <begin position="179"/>
        <end position="201"/>
    </location>
</feature>
<dbReference type="Pfam" id="PF00361">
    <property type="entry name" value="Proton_antipo_M"/>
    <property type="match status" value="1"/>
</dbReference>
<feature type="transmembrane region" description="Helical" evidence="17">
    <location>
        <begin position="416"/>
        <end position="434"/>
    </location>
</feature>
<geneLocation type="mitochondrion" evidence="20"/>
<dbReference type="Pfam" id="PF01059">
    <property type="entry name" value="Oxidored_q5_N"/>
    <property type="match status" value="1"/>
</dbReference>
<dbReference type="InterPro" id="IPR003918">
    <property type="entry name" value="NADH_UbQ_OxRdtase"/>
</dbReference>
<feature type="transmembrane region" description="Helical" evidence="17">
    <location>
        <begin position="49"/>
        <end position="71"/>
    </location>
</feature>
<feature type="domain" description="NADH:quinone oxidoreductase/Mrp antiporter transmembrane" evidence="18">
    <location>
        <begin position="104"/>
        <end position="386"/>
    </location>
</feature>
<evidence type="ECO:0000256" key="15">
    <source>
        <dbReference type="ARBA" id="ARBA00023136"/>
    </source>
</evidence>
<dbReference type="GO" id="GO:0042773">
    <property type="term" value="P:ATP synthesis coupled electron transport"/>
    <property type="evidence" value="ECO:0007669"/>
    <property type="project" value="InterPro"/>
</dbReference>
<feature type="transmembrane region" description="Helical" evidence="17">
    <location>
        <begin position="270"/>
        <end position="292"/>
    </location>
</feature>
<gene>
    <name evidence="20" type="primary">nad4</name>
</gene>
<dbReference type="GO" id="GO:0003954">
    <property type="term" value="F:NADH dehydrogenase activity"/>
    <property type="evidence" value="ECO:0007669"/>
    <property type="project" value="TreeGrafter"/>
</dbReference>
<feature type="transmembrane region" description="Helical" evidence="17">
    <location>
        <begin position="137"/>
        <end position="159"/>
    </location>
</feature>
<evidence type="ECO:0000259" key="19">
    <source>
        <dbReference type="Pfam" id="PF01059"/>
    </source>
</evidence>
<evidence type="ECO:0000256" key="11">
    <source>
        <dbReference type="ARBA" id="ARBA00022989"/>
    </source>
</evidence>
<accession>A0A6B9MRQ4</accession>
<dbReference type="GO" id="GO:0031966">
    <property type="term" value="C:mitochondrial membrane"/>
    <property type="evidence" value="ECO:0007669"/>
    <property type="project" value="UniProtKB-SubCell"/>
</dbReference>
<dbReference type="AlphaFoldDB" id="A0A6B9MRQ4"/>
<feature type="transmembrane region" description="Helical" evidence="17">
    <location>
        <begin position="298"/>
        <end position="319"/>
    </location>
</feature>
<dbReference type="PANTHER" id="PTHR43507:SF20">
    <property type="entry name" value="NADH-UBIQUINONE OXIDOREDUCTASE CHAIN 4"/>
    <property type="match status" value="1"/>
</dbReference>
<evidence type="ECO:0000256" key="14">
    <source>
        <dbReference type="ARBA" id="ARBA00023128"/>
    </source>
</evidence>
<evidence type="ECO:0000256" key="7">
    <source>
        <dbReference type="ARBA" id="ARBA00022660"/>
    </source>
</evidence>
<keyword evidence="15 17" id="KW-0472">Membrane</keyword>
<keyword evidence="8 17" id="KW-0812">Transmembrane</keyword>
<name>A0A6B9MRQ4_9CUCU</name>
<dbReference type="EC" id="7.1.1.2" evidence="4 17"/>
<protein>
    <recommendedName>
        <fullName evidence="5 17">NADH-ubiquinone oxidoreductase chain 4</fullName>
        <ecNumber evidence="4 17">7.1.1.2</ecNumber>
    </recommendedName>
</protein>
<evidence type="ECO:0000256" key="12">
    <source>
        <dbReference type="ARBA" id="ARBA00023027"/>
    </source>
</evidence>
<dbReference type="GO" id="GO:0015990">
    <property type="term" value="P:electron transport coupled proton transport"/>
    <property type="evidence" value="ECO:0007669"/>
    <property type="project" value="TreeGrafter"/>
</dbReference>
<feature type="transmembrane region" description="Helical" evidence="17">
    <location>
        <begin position="108"/>
        <end position="130"/>
    </location>
</feature>
<feature type="transmembrane region" description="Helical" evidence="17">
    <location>
        <begin position="20"/>
        <end position="43"/>
    </location>
</feature>
<feature type="transmembrane region" description="Helical" evidence="17">
    <location>
        <begin position="328"/>
        <end position="346"/>
    </location>
</feature>
<feature type="transmembrane region" description="Helical" evidence="17">
    <location>
        <begin position="83"/>
        <end position="102"/>
    </location>
</feature>
<evidence type="ECO:0000259" key="18">
    <source>
        <dbReference type="Pfam" id="PF00361"/>
    </source>
</evidence>
<dbReference type="PANTHER" id="PTHR43507">
    <property type="entry name" value="NADH-UBIQUINONE OXIDOREDUCTASE CHAIN 4"/>
    <property type="match status" value="1"/>
</dbReference>
<evidence type="ECO:0000256" key="10">
    <source>
        <dbReference type="ARBA" id="ARBA00022982"/>
    </source>
</evidence>
<comment type="subcellular location">
    <subcellularLocation>
        <location evidence="2 17">Mitochondrion membrane</location>
        <topology evidence="2 17">Multi-pass membrane protein</topology>
    </subcellularLocation>
</comment>
<evidence type="ECO:0000256" key="17">
    <source>
        <dbReference type="RuleBase" id="RU003297"/>
    </source>
</evidence>
<evidence type="ECO:0000256" key="6">
    <source>
        <dbReference type="ARBA" id="ARBA00022448"/>
    </source>
</evidence>
<feature type="transmembrane region" description="Helical" evidence="17">
    <location>
        <begin position="366"/>
        <end position="396"/>
    </location>
</feature>
<keyword evidence="11 17" id="KW-1133">Transmembrane helix</keyword>
<evidence type="ECO:0000256" key="8">
    <source>
        <dbReference type="ARBA" id="ARBA00022692"/>
    </source>
</evidence>
<evidence type="ECO:0000256" key="3">
    <source>
        <dbReference type="ARBA" id="ARBA00009025"/>
    </source>
</evidence>
<keyword evidence="7 17" id="KW-0679">Respiratory chain</keyword>
<keyword evidence="6 17" id="KW-0813">Transport</keyword>
<comment type="catalytic activity">
    <reaction evidence="16 17">
        <text>a ubiquinone + NADH + 5 H(+)(in) = a ubiquinol + NAD(+) + 4 H(+)(out)</text>
        <dbReference type="Rhea" id="RHEA:29091"/>
        <dbReference type="Rhea" id="RHEA-COMP:9565"/>
        <dbReference type="Rhea" id="RHEA-COMP:9566"/>
        <dbReference type="ChEBI" id="CHEBI:15378"/>
        <dbReference type="ChEBI" id="CHEBI:16389"/>
        <dbReference type="ChEBI" id="CHEBI:17976"/>
        <dbReference type="ChEBI" id="CHEBI:57540"/>
        <dbReference type="ChEBI" id="CHEBI:57945"/>
        <dbReference type="EC" id="7.1.1.2"/>
    </reaction>
</comment>
<evidence type="ECO:0000256" key="16">
    <source>
        <dbReference type="ARBA" id="ARBA00049551"/>
    </source>
</evidence>
<keyword evidence="9" id="KW-1278">Translocase</keyword>
<evidence type="ECO:0000256" key="5">
    <source>
        <dbReference type="ARBA" id="ARBA00021006"/>
    </source>
</evidence>
<dbReference type="PRINTS" id="PR01437">
    <property type="entry name" value="NUOXDRDTASE4"/>
</dbReference>
<dbReference type="EMBL" id="MN053053">
    <property type="protein sequence ID" value="QHD19747.1"/>
    <property type="molecule type" value="Genomic_DNA"/>
</dbReference>
<evidence type="ECO:0000313" key="20">
    <source>
        <dbReference type="EMBL" id="QHD19747.1"/>
    </source>
</evidence>
<evidence type="ECO:0000256" key="4">
    <source>
        <dbReference type="ARBA" id="ARBA00012944"/>
    </source>
</evidence>
<keyword evidence="12 17" id="KW-0520">NAD</keyword>
<comment type="function">
    <text evidence="17">Core subunit of the mitochondrial membrane respiratory chain NADH dehydrogenase (Complex I) which catalyzes electron transfer from NADH through the respiratory chain, using ubiquinone as an electron acceptor. Essential for the catalytic activity and assembly of complex I.</text>
</comment>
<dbReference type="GO" id="GO:0048039">
    <property type="term" value="F:ubiquinone binding"/>
    <property type="evidence" value="ECO:0007669"/>
    <property type="project" value="TreeGrafter"/>
</dbReference>
<dbReference type="InterPro" id="IPR000260">
    <property type="entry name" value="NADH4_N"/>
</dbReference>
<dbReference type="InterPro" id="IPR001750">
    <property type="entry name" value="ND/Mrp_TM"/>
</dbReference>
<feature type="transmembrane region" description="Helical" evidence="17">
    <location>
        <begin position="245"/>
        <end position="263"/>
    </location>
</feature>
<evidence type="ECO:0000256" key="9">
    <source>
        <dbReference type="ARBA" id="ARBA00022967"/>
    </source>
</evidence>
<sequence length="441" mass="51904">MMKIIFYLIFLIPLSFFNNFWLIQNLLVILSLIFMFMISFTYFSSISYFLGFDFMSYFLILLSLWLGFLMLMASEKIYKYKDYYNLFILMLLFLILFLILTFSSLNLFVFYLFFEASLIPIIIIIMGWGYQPERIQAGVYLFFYTMMASLPMLLFIFYFYKNFFSLDYIFINKNFNNLILYFMMNMVFFVKLPMFLVHLWLPKAHVEAPVSGSMVLAGVMLKLGGYGLLRFLIMFKEIGMKFNFFLLNLSLMGGLLISMLCIRQSDMKSLIAYSSVVHMSLMFSGLLTLNYWGMVGSLMMMIAHGLCSSGLFVLVNLCYERFYSRSLYINKGLINILPSLSLWWFMMVSSNMAAPPSLNLLSEIMLINSLVSFSLLNMFFLIMISFFSAVYSLYLYSFSQHGKFYSGIYSFKSLNLREYLILFLHWIPLNLMFLKSDFLML</sequence>
<evidence type="ECO:0000256" key="1">
    <source>
        <dbReference type="ARBA" id="ARBA00003257"/>
    </source>
</evidence>
<evidence type="ECO:0000256" key="2">
    <source>
        <dbReference type="ARBA" id="ARBA00004225"/>
    </source>
</evidence>
<feature type="domain" description="NADH:ubiquinone oxidoreductase chain 4 N-terminal" evidence="19">
    <location>
        <begin position="1"/>
        <end position="101"/>
    </location>
</feature>